<reference evidence="5" key="1">
    <citation type="submission" date="2020-07" db="EMBL/GenBank/DDBJ databases">
        <title>Genome sequence and genetic diversity analysis of an under-domesticated orphan crop, white fonio (Digitaria exilis).</title>
        <authorList>
            <person name="Bennetzen J.L."/>
            <person name="Chen S."/>
            <person name="Ma X."/>
            <person name="Wang X."/>
            <person name="Yssel A.E.J."/>
            <person name="Chaluvadi S.R."/>
            <person name="Johnson M."/>
            <person name="Gangashetty P."/>
            <person name="Hamidou F."/>
            <person name="Sanogo M.D."/>
            <person name="Zwaenepoel A."/>
            <person name="Wallace J."/>
            <person name="Van De Peer Y."/>
            <person name="Van Deynze A."/>
        </authorList>
    </citation>
    <scope>NUCLEOTIDE SEQUENCE</scope>
    <source>
        <tissue evidence="5">Leaves</tissue>
    </source>
</reference>
<dbReference type="OrthoDB" id="671439at2759"/>
<dbReference type="PANTHER" id="PTHR31642:SF25">
    <property type="entry name" value="ANTHRANILATE N-BENZOYLTRANSFERASE PROTEIN 1"/>
    <property type="match status" value="1"/>
</dbReference>
<feature type="region of interest" description="Disordered" evidence="4">
    <location>
        <begin position="1012"/>
        <end position="1037"/>
    </location>
</feature>
<protein>
    <submittedName>
        <fullName evidence="5">Uncharacterized protein</fullName>
    </submittedName>
</protein>
<feature type="region of interest" description="Disordered" evidence="4">
    <location>
        <begin position="1"/>
        <end position="36"/>
    </location>
</feature>
<keyword evidence="3" id="KW-0012">Acyltransferase</keyword>
<evidence type="ECO:0000256" key="2">
    <source>
        <dbReference type="ARBA" id="ARBA00022679"/>
    </source>
</evidence>
<accession>A0A835FVV7</accession>
<evidence type="ECO:0000256" key="1">
    <source>
        <dbReference type="ARBA" id="ARBA00009861"/>
    </source>
</evidence>
<proteinExistence type="inferred from homology"/>
<dbReference type="GO" id="GO:0016747">
    <property type="term" value="F:acyltransferase activity, transferring groups other than amino-acyl groups"/>
    <property type="evidence" value="ECO:0007669"/>
    <property type="project" value="TreeGrafter"/>
</dbReference>
<feature type="region of interest" description="Disordered" evidence="4">
    <location>
        <begin position="386"/>
        <end position="429"/>
    </location>
</feature>
<comment type="caution">
    <text evidence="5">The sequence shown here is derived from an EMBL/GenBank/DDBJ whole genome shotgun (WGS) entry which is preliminary data.</text>
</comment>
<sequence length="1251" mass="136371">MVPSILRLDATRRTKPPPALSANDPTGGSIETDRTRWVPLPPAAPCGWDRCAHISLGPPWVTRDRPAVLQLHGTQPHTKRRRTASPPPPPPQKPKIARRNRSRRGRRRGSAFGSGASPSPRQIPSSLSCQSIPEARRARCPRSQGSRAIPASKKKPMQDEQLRSPGIGTHTIGLSSVDSRHPAQATRLTIIGFVRTLDSRSWKARATMKVDVVETTLVSPSEDTPRRELWLSNLDLAVPKKHTPLLYYYPAPAASGGTEEAFFALAERLKGALAKVLVPFYPLAGRLGVGEGDRLQIDCKAEGALFAVARADFAGDDVFLDYQPSPEIMRMFVPSVPSGDPPCVTFLKCGGVVLGTGIHHVTMDAMSAFHFIRTWTGLARGLDLAEASDPPPSQDRTLLRARSPPSPTFDHPVYSSMSPSPTPGAPLNSHPKPFMARLYSISPKHLADIKSTCAPAVSTYGAATAHLCRAMCVARGLSPCSETRLRGPVNVRHRLRPPLPKGYFGNAIVRNQVTVRVEDVLERPLGFVAEAIKDGVDRLDDGYVRSVVDYLYDADFGWGMPRFVAPALLFNSGLACVTPRASMDDGIAMHFGLEPEYLECFEKVFYDLALVVLSRLSQPTKGGLRILILARPPSLFTSCHAYLRLEMATPFCALNRHFCTSSPYSRLCSFLRPYQAIPAQPIIAFHFNATSNSHQAAATVDLPPRHLFSVKAPSGACGGRRGAAESEPGNASVRRPIRIRHSGLLAQAARLALSAARFVPLSMKVDVIETTLVAPSEDTPRRELWLSNLDLAVPKTHTPLVYYYPSPAANAGDAISATEGRPDDTFVSPERLKAALAKALVPFYPLAGRLGVGEDGRLQIDCNAEGALFAVARADFAGDDVFGRDYEPSPEIRRMFVPFVPSGDPPCVMSMFQVSEIHTSSLSLDLHRFSPDVSRPGKNTSSNPPDHCAGVLYCHHQLVVREVTFLKCGGVVLGTGIHHVTMDGMGAFHFIQTWTGVSRGLDVADACGPTPPFHDRTLLRPRSPPSPTSDHPVYSPSLLNGRPRPFVARVYSVSPKLLADVKSRCAPGVSTYCAVTAHLWRAMCAARGLPHGSETRLRVPANVRHRLRPPLPRSYFGNAIVRDLVTARVEDVLARPVGFVAQAIKDAVDRVDDAYVRSVVDYLEVESEKGSQAARGQLMPESDLWVVSWLGMPMYDADFGWGTPRFVAPAQMFGSGTAYVTQRADKDDGIAVLFGLEPEYLECFEKVFYGE</sequence>
<dbReference type="PANTHER" id="PTHR31642">
    <property type="entry name" value="TRICHOTHECENE 3-O-ACETYLTRANSFERASE"/>
    <property type="match status" value="1"/>
</dbReference>
<evidence type="ECO:0000313" key="6">
    <source>
        <dbReference type="Proteomes" id="UP000636709"/>
    </source>
</evidence>
<organism evidence="5 6">
    <name type="scientific">Digitaria exilis</name>
    <dbReference type="NCBI Taxonomy" id="1010633"/>
    <lineage>
        <taxon>Eukaryota</taxon>
        <taxon>Viridiplantae</taxon>
        <taxon>Streptophyta</taxon>
        <taxon>Embryophyta</taxon>
        <taxon>Tracheophyta</taxon>
        <taxon>Spermatophyta</taxon>
        <taxon>Magnoliopsida</taxon>
        <taxon>Liliopsida</taxon>
        <taxon>Poales</taxon>
        <taxon>Poaceae</taxon>
        <taxon>PACMAD clade</taxon>
        <taxon>Panicoideae</taxon>
        <taxon>Panicodae</taxon>
        <taxon>Paniceae</taxon>
        <taxon>Anthephorinae</taxon>
        <taxon>Digitaria</taxon>
    </lineage>
</organism>
<keyword evidence="6" id="KW-1185">Reference proteome</keyword>
<dbReference type="Gene3D" id="3.30.559.10">
    <property type="entry name" value="Chloramphenicol acetyltransferase-like domain"/>
    <property type="match status" value="4"/>
</dbReference>
<feature type="compositionally biased region" description="Polar residues" evidence="4">
    <location>
        <begin position="122"/>
        <end position="131"/>
    </location>
</feature>
<name>A0A835FVV7_9POAL</name>
<dbReference type="InterPro" id="IPR050317">
    <property type="entry name" value="Plant_Fungal_Acyltransferase"/>
</dbReference>
<comment type="similarity">
    <text evidence="1">Belongs to the plant acyltransferase family.</text>
</comment>
<keyword evidence="2" id="KW-0808">Transferase</keyword>
<evidence type="ECO:0000256" key="3">
    <source>
        <dbReference type="ARBA" id="ARBA00023315"/>
    </source>
</evidence>
<dbReference type="EMBL" id="JACEFO010000187">
    <property type="protein sequence ID" value="KAF8779093.1"/>
    <property type="molecule type" value="Genomic_DNA"/>
</dbReference>
<evidence type="ECO:0000313" key="5">
    <source>
        <dbReference type="EMBL" id="KAF8779093.1"/>
    </source>
</evidence>
<feature type="region of interest" description="Disordered" evidence="4">
    <location>
        <begin position="72"/>
        <end position="169"/>
    </location>
</feature>
<dbReference type="InterPro" id="IPR023213">
    <property type="entry name" value="CAT-like_dom_sf"/>
</dbReference>
<dbReference type="AlphaFoldDB" id="A0A835FVV7"/>
<feature type="compositionally biased region" description="Basic residues" evidence="4">
    <location>
        <begin position="95"/>
        <end position="109"/>
    </location>
</feature>
<dbReference type="Pfam" id="PF02458">
    <property type="entry name" value="Transferase"/>
    <property type="match status" value="3"/>
</dbReference>
<dbReference type="Proteomes" id="UP000636709">
    <property type="component" value="Unassembled WGS sequence"/>
</dbReference>
<evidence type="ECO:0000256" key="4">
    <source>
        <dbReference type="SAM" id="MobiDB-lite"/>
    </source>
</evidence>
<gene>
    <name evidence="5" type="ORF">HU200_003062</name>
</gene>
<feature type="compositionally biased region" description="Low complexity" evidence="4">
    <location>
        <begin position="110"/>
        <end position="120"/>
    </location>
</feature>